<comment type="subcellular location">
    <subcellularLocation>
        <location evidence="1 9">Nucleus</location>
    </subcellularLocation>
</comment>
<dbReference type="Proteomes" id="UP001201812">
    <property type="component" value="Unassembled WGS sequence"/>
</dbReference>
<comment type="caution">
    <text evidence="13">The sequence shown here is derived from an EMBL/GenBank/DDBJ whole genome shotgun (WGS) entry which is preliminary data.</text>
</comment>
<keyword evidence="4 9" id="KW-0805">Transcription regulation</keyword>
<name>A0AAD4NDY8_9BILA</name>
<dbReference type="Pfam" id="PF09606">
    <property type="entry name" value="Med15_N"/>
    <property type="match status" value="1"/>
</dbReference>
<evidence type="ECO:0000256" key="9">
    <source>
        <dbReference type="RuleBase" id="RU364148"/>
    </source>
</evidence>
<gene>
    <name evidence="9" type="primary">MED15</name>
    <name evidence="13" type="ORF">DdX_01947</name>
</gene>
<evidence type="ECO:0000313" key="13">
    <source>
        <dbReference type="EMBL" id="KAI1725293.1"/>
    </source>
</evidence>
<evidence type="ECO:0000256" key="1">
    <source>
        <dbReference type="ARBA" id="ARBA00004123"/>
    </source>
</evidence>
<feature type="domain" description="Mediator of RNA polymerase II transcription subunit 15 N-terminal" evidence="11">
    <location>
        <begin position="13"/>
        <end position="86"/>
    </location>
</feature>
<dbReference type="InterPro" id="IPR048386">
    <property type="entry name" value="Med15_C"/>
</dbReference>
<evidence type="ECO:0000256" key="8">
    <source>
        <dbReference type="ARBA" id="ARBA00032016"/>
    </source>
</evidence>
<sequence length="791" mass="86883">MTSNGGNAGSVTEDDWPSQSFRDHVIHRLEPELARNRQNAPNLPVPGDAKQVEEYVFQKCGSKDEYMRTIAKVINAINCNSKSAAVPSVLHPSHFPNMGGGNKQSPTTQLQPAGNLLPGSQPFKPQIPPDPQPTHQQHGGTGAAVTTGINFQGSSMPTSHLQSAPMGQPPPIMTGTAQQQSVKLGQMQGAPFMQPQGYQQFYDMSGQGMAHPGGSNYGMHQARPMGPTVIPKTEHISHPGNPTPMDVSQMPIQRDMNLQHQRSWEQNIQMDPTLAQRGGYSQPPPQQAQFPAEQGYGVMPQQPPLNAPMTAQYGNPMGGMGIDYGRLRPEVVQQLRALGEDEKPYYDKICQLQAYLELLREKLTQYQIEGYHQMVNRIEYAYQLLTFTKIGNMEHLRGIENLIRRLAQQASSQNAQYMPPNQAQRMDPVGGYGAGQQIQQGQHMMQQAGMTNTWPNNWQQHPDVKTQAPPMGLSHTSTAQHHGVAPSSHNAYIAPSSSTSFSAANRPTPYPLPSHQMKYGVPPGAQHYSTHQNMPYGAQPQQMQPQQIMNISSVPPQQQQQMIRQGGPVGSASMQPPVSLQNSNQSQAQQIMSGPTGAGGVTYSVSDPNSGQMTVDSSSGLYAPPSGGGVEELSSYTMDELLPVPTEVMGNVAPQATIVSATILSDHVRNELMAMDKRFLFDNNVEMTQDAFTIRCSLRREQVPQMRIVVPRNYPASAPTVERAVLDLDSFYYDDLQNAIHDQLSKTMPRTITDILNTWDNTVLQFYNSGSSQMIPNTNFEDFSFGDVTSS</sequence>
<feature type="region of interest" description="Disordered" evidence="10">
    <location>
        <begin position="1"/>
        <end position="24"/>
    </location>
</feature>
<dbReference type="FunFam" id="1.10.246.20:FF:000006">
    <property type="entry name" value="Mediator of RNA polymerase II transcription subunit 15"/>
    <property type="match status" value="1"/>
</dbReference>
<dbReference type="EMBL" id="JAKKPZ010000002">
    <property type="protein sequence ID" value="KAI1725293.1"/>
    <property type="molecule type" value="Genomic_DNA"/>
</dbReference>
<keyword evidence="5 9" id="KW-0010">Activator</keyword>
<feature type="compositionally biased region" description="Polar residues" evidence="10">
    <location>
        <begin position="103"/>
        <end position="112"/>
    </location>
</feature>
<dbReference type="InterPro" id="IPR036529">
    <property type="entry name" value="KIX_dom_sf"/>
</dbReference>
<dbReference type="GO" id="GO:0003712">
    <property type="term" value="F:transcription coregulator activity"/>
    <property type="evidence" value="ECO:0007669"/>
    <property type="project" value="InterPro"/>
</dbReference>
<evidence type="ECO:0000256" key="10">
    <source>
        <dbReference type="SAM" id="MobiDB-lite"/>
    </source>
</evidence>
<evidence type="ECO:0000256" key="3">
    <source>
        <dbReference type="ARBA" id="ARBA00019613"/>
    </source>
</evidence>
<protein>
    <recommendedName>
        <fullName evidence="3 9">Mediator of RNA polymerase II transcription subunit 15</fullName>
    </recommendedName>
    <alternativeName>
        <fullName evidence="8 9">Mediator complex subunit 15</fullName>
    </alternativeName>
</protein>
<comment type="subunit">
    <text evidence="9">Component of the Mediator complex.</text>
</comment>
<evidence type="ECO:0000256" key="4">
    <source>
        <dbReference type="ARBA" id="ARBA00023015"/>
    </source>
</evidence>
<dbReference type="GO" id="GO:0005634">
    <property type="term" value="C:nucleus"/>
    <property type="evidence" value="ECO:0007669"/>
    <property type="project" value="UniProtKB-SubCell"/>
</dbReference>
<comment type="function">
    <text evidence="9">Component of the Mediator complex, a coactivator involved in the regulated transcription of nearly all RNA polymerase II-dependent genes. Mediator functions as a bridge to convey information from gene-specific regulatory proteins to the basal RNA polymerase II transcription machinery. Mediator is recruited to promoters by direct interactions with regulatory proteins and serves as a scaffold for the assembly of a functional preinitiation complex with RNA polymerase II and the general transcription factors.</text>
</comment>
<feature type="domain" description="ARC105/Med15 mediator subunit C-terminal" evidence="12">
    <location>
        <begin position="664"/>
        <end position="763"/>
    </location>
</feature>
<feature type="compositionally biased region" description="Polar residues" evidence="10">
    <location>
        <begin position="147"/>
        <end position="162"/>
    </location>
</feature>
<evidence type="ECO:0000259" key="11">
    <source>
        <dbReference type="Pfam" id="PF09606"/>
    </source>
</evidence>
<dbReference type="AlphaFoldDB" id="A0AAD4NDY8"/>
<keyword evidence="6 9" id="KW-0804">Transcription</keyword>
<accession>A0AAD4NDY8</accession>
<dbReference type="GO" id="GO:0006355">
    <property type="term" value="P:regulation of DNA-templated transcription"/>
    <property type="evidence" value="ECO:0007669"/>
    <property type="project" value="InterPro"/>
</dbReference>
<organism evidence="13 14">
    <name type="scientific">Ditylenchus destructor</name>
    <dbReference type="NCBI Taxonomy" id="166010"/>
    <lineage>
        <taxon>Eukaryota</taxon>
        <taxon>Metazoa</taxon>
        <taxon>Ecdysozoa</taxon>
        <taxon>Nematoda</taxon>
        <taxon>Chromadorea</taxon>
        <taxon>Rhabditida</taxon>
        <taxon>Tylenchina</taxon>
        <taxon>Tylenchomorpha</taxon>
        <taxon>Sphaerularioidea</taxon>
        <taxon>Anguinidae</taxon>
        <taxon>Anguininae</taxon>
        <taxon>Ditylenchus</taxon>
    </lineage>
</organism>
<comment type="similarity">
    <text evidence="2 9">Belongs to the Mediator complex subunit 15 family.</text>
</comment>
<feature type="region of interest" description="Disordered" evidence="10">
    <location>
        <begin position="93"/>
        <end position="178"/>
    </location>
</feature>
<proteinExistence type="inferred from homology"/>
<evidence type="ECO:0000256" key="7">
    <source>
        <dbReference type="ARBA" id="ARBA00023242"/>
    </source>
</evidence>
<evidence type="ECO:0000256" key="2">
    <source>
        <dbReference type="ARBA" id="ARBA00009807"/>
    </source>
</evidence>
<reference evidence="13" key="1">
    <citation type="submission" date="2022-01" db="EMBL/GenBank/DDBJ databases">
        <title>Genome Sequence Resource for Two Populations of Ditylenchus destructor, the Migratory Endoparasitic Phytonematode.</title>
        <authorList>
            <person name="Zhang H."/>
            <person name="Lin R."/>
            <person name="Xie B."/>
        </authorList>
    </citation>
    <scope>NUCLEOTIDE SEQUENCE</scope>
    <source>
        <strain evidence="13">BazhouSP</strain>
    </source>
</reference>
<evidence type="ECO:0000313" key="14">
    <source>
        <dbReference type="Proteomes" id="UP001201812"/>
    </source>
</evidence>
<dbReference type="InterPro" id="IPR019087">
    <property type="entry name" value="Med15_N"/>
</dbReference>
<dbReference type="Gene3D" id="1.10.246.20">
    <property type="entry name" value="Coactivator CBP, KIX domain"/>
    <property type="match status" value="1"/>
</dbReference>
<keyword evidence="7 9" id="KW-0539">Nucleus</keyword>
<feature type="region of interest" description="Disordered" evidence="10">
    <location>
        <begin position="274"/>
        <end position="312"/>
    </location>
</feature>
<evidence type="ECO:0000259" key="12">
    <source>
        <dbReference type="Pfam" id="PF21539"/>
    </source>
</evidence>
<evidence type="ECO:0000256" key="6">
    <source>
        <dbReference type="ARBA" id="ARBA00023163"/>
    </source>
</evidence>
<keyword evidence="14" id="KW-1185">Reference proteome</keyword>
<evidence type="ECO:0000256" key="5">
    <source>
        <dbReference type="ARBA" id="ARBA00023159"/>
    </source>
</evidence>
<dbReference type="Pfam" id="PF21539">
    <property type="entry name" value="Med15_C"/>
    <property type="match status" value="1"/>
</dbReference>